<sequence>GFDQLLKLSTKRYMRNQTVAVCTTQSPSRIKAPTNQTTQSHRVVESITAVAIHSY</sequence>
<proteinExistence type="predicted"/>
<organism evidence="1 2">
    <name type="scientific">Gigaspora margarita</name>
    <dbReference type="NCBI Taxonomy" id="4874"/>
    <lineage>
        <taxon>Eukaryota</taxon>
        <taxon>Fungi</taxon>
        <taxon>Fungi incertae sedis</taxon>
        <taxon>Mucoromycota</taxon>
        <taxon>Glomeromycotina</taxon>
        <taxon>Glomeromycetes</taxon>
        <taxon>Diversisporales</taxon>
        <taxon>Gigasporaceae</taxon>
        <taxon>Gigaspora</taxon>
    </lineage>
</organism>
<keyword evidence="2" id="KW-1185">Reference proteome</keyword>
<name>A0ABN7W9M9_GIGMA</name>
<feature type="non-terminal residue" evidence="1">
    <location>
        <position position="1"/>
    </location>
</feature>
<evidence type="ECO:0000313" key="2">
    <source>
        <dbReference type="Proteomes" id="UP000789901"/>
    </source>
</evidence>
<dbReference type="Proteomes" id="UP000789901">
    <property type="component" value="Unassembled WGS sequence"/>
</dbReference>
<evidence type="ECO:0000313" key="1">
    <source>
        <dbReference type="EMBL" id="CAG8820396.1"/>
    </source>
</evidence>
<accession>A0ABN7W9M9</accession>
<dbReference type="EMBL" id="CAJVQB010033881">
    <property type="protein sequence ID" value="CAG8820396.1"/>
    <property type="molecule type" value="Genomic_DNA"/>
</dbReference>
<gene>
    <name evidence="1" type="ORF">GMARGA_LOCUS27560</name>
</gene>
<reference evidence="1 2" key="1">
    <citation type="submission" date="2021-06" db="EMBL/GenBank/DDBJ databases">
        <authorList>
            <person name="Kallberg Y."/>
            <person name="Tangrot J."/>
            <person name="Rosling A."/>
        </authorList>
    </citation>
    <scope>NUCLEOTIDE SEQUENCE [LARGE SCALE GENOMIC DNA]</scope>
    <source>
        <strain evidence="1 2">120-4 pot B 10/14</strain>
    </source>
</reference>
<protein>
    <submittedName>
        <fullName evidence="1">1433_t:CDS:1</fullName>
    </submittedName>
</protein>
<comment type="caution">
    <text evidence="1">The sequence shown here is derived from an EMBL/GenBank/DDBJ whole genome shotgun (WGS) entry which is preliminary data.</text>
</comment>